<evidence type="ECO:0000256" key="1">
    <source>
        <dbReference type="SAM" id="MobiDB-lite"/>
    </source>
</evidence>
<organism evidence="3 4">
    <name type="scientific">Hibiscus sabdariffa</name>
    <name type="common">roselle</name>
    <dbReference type="NCBI Taxonomy" id="183260"/>
    <lineage>
        <taxon>Eukaryota</taxon>
        <taxon>Viridiplantae</taxon>
        <taxon>Streptophyta</taxon>
        <taxon>Embryophyta</taxon>
        <taxon>Tracheophyta</taxon>
        <taxon>Spermatophyta</taxon>
        <taxon>Magnoliopsida</taxon>
        <taxon>eudicotyledons</taxon>
        <taxon>Gunneridae</taxon>
        <taxon>Pentapetalae</taxon>
        <taxon>rosids</taxon>
        <taxon>malvids</taxon>
        <taxon>Malvales</taxon>
        <taxon>Malvaceae</taxon>
        <taxon>Malvoideae</taxon>
        <taxon>Hibiscus</taxon>
    </lineage>
</organism>
<proteinExistence type="predicted"/>
<name>A0ABR2TSR8_9ROSI</name>
<dbReference type="InterPro" id="IPR026960">
    <property type="entry name" value="RVT-Znf"/>
</dbReference>
<comment type="caution">
    <text evidence="3">The sequence shown here is derived from an EMBL/GenBank/DDBJ whole genome shotgun (WGS) entry which is preliminary data.</text>
</comment>
<feature type="region of interest" description="Disordered" evidence="1">
    <location>
        <begin position="226"/>
        <end position="263"/>
    </location>
</feature>
<feature type="compositionally biased region" description="Polar residues" evidence="1">
    <location>
        <begin position="175"/>
        <end position="189"/>
    </location>
</feature>
<gene>
    <name evidence="3" type="ORF">V6N11_015661</name>
</gene>
<evidence type="ECO:0000259" key="2">
    <source>
        <dbReference type="Pfam" id="PF13966"/>
    </source>
</evidence>
<evidence type="ECO:0000313" key="3">
    <source>
        <dbReference type="EMBL" id="KAK9040511.1"/>
    </source>
</evidence>
<evidence type="ECO:0000313" key="4">
    <source>
        <dbReference type="Proteomes" id="UP001396334"/>
    </source>
</evidence>
<feature type="domain" description="Reverse transcriptase zinc-binding" evidence="2">
    <location>
        <begin position="358"/>
        <end position="444"/>
    </location>
</feature>
<sequence length="510" mass="56297">MDCDGSIPARKPVSYKDIVAGHFNDTQDSDFVDLDDDIDLLEDDVSFGSLNGIPTIDFSERVQNLAVKSMDLTLVVKDNCPKLQQHDSTPPPQPETLIPAATNSVPDESYGPWMLVERRKRFSRASNSTIHAPKGSNPFSPSLNPIFESNANPQDNPPDSRDVASEPILAMNPKSDIQGSVHTAAPTSDSDSHHLHVKMKSTGKSIVTTKKTPSFSLLSRKSMASGVKVSRHSHGTSTTSLVNSRSSSHQHVASSSTVSRVPSLLRSNSGPPVVILDPSKHQAVTLPDDVHPCIPTAAVSGGQPAHGSDVSLNGNWNWPLLYHLLRPEAIPYILNFPAPSVISGPDRCVWNCGNRGIFSVRSVYTQLVQNTWAAKDVKWQALWHLPIQERIKYFLWLASHGKLLTNLTRYNRRLTNDPICSICGTAEESILHVLRDCADTAHLWSLVLPPQFSQRFFNMDLFEPESMFTTARNKHSLALLLRFSLLASLETSELLHFYGYSDSEYGCSPY</sequence>
<feature type="region of interest" description="Disordered" evidence="1">
    <location>
        <begin position="82"/>
        <end position="104"/>
    </location>
</feature>
<protein>
    <recommendedName>
        <fullName evidence="2">Reverse transcriptase zinc-binding domain-containing protein</fullName>
    </recommendedName>
</protein>
<dbReference type="Pfam" id="PF13966">
    <property type="entry name" value="zf-RVT"/>
    <property type="match status" value="1"/>
</dbReference>
<dbReference type="EMBL" id="JBBPBN010000004">
    <property type="protein sequence ID" value="KAK9040511.1"/>
    <property type="molecule type" value="Genomic_DNA"/>
</dbReference>
<keyword evidence="4" id="KW-1185">Reference proteome</keyword>
<dbReference type="Proteomes" id="UP001396334">
    <property type="component" value="Unassembled WGS sequence"/>
</dbReference>
<reference evidence="3 4" key="1">
    <citation type="journal article" date="2024" name="G3 (Bethesda)">
        <title>Genome assembly of Hibiscus sabdariffa L. provides insights into metabolisms of medicinal natural products.</title>
        <authorList>
            <person name="Kim T."/>
        </authorList>
    </citation>
    <scope>NUCLEOTIDE SEQUENCE [LARGE SCALE GENOMIC DNA]</scope>
    <source>
        <strain evidence="3">TK-2024</strain>
        <tissue evidence="3">Old leaves</tissue>
    </source>
</reference>
<feature type="compositionally biased region" description="Low complexity" evidence="1">
    <location>
        <begin position="236"/>
        <end position="259"/>
    </location>
</feature>
<feature type="region of interest" description="Disordered" evidence="1">
    <location>
        <begin position="125"/>
        <end position="195"/>
    </location>
</feature>
<accession>A0ABR2TSR8</accession>
<feature type="compositionally biased region" description="Polar residues" evidence="1">
    <location>
        <begin position="137"/>
        <end position="154"/>
    </location>
</feature>